<dbReference type="VEuPathDB" id="CryptoDB:Vbra_17826"/>
<dbReference type="AlphaFoldDB" id="A0A0G4GIM9"/>
<evidence type="ECO:0000256" key="1">
    <source>
        <dbReference type="SAM" id="Coils"/>
    </source>
</evidence>
<feature type="compositionally biased region" description="Acidic residues" evidence="2">
    <location>
        <begin position="16"/>
        <end position="25"/>
    </location>
</feature>
<evidence type="ECO:0000313" key="3">
    <source>
        <dbReference type="EMBL" id="CEM29510.1"/>
    </source>
</evidence>
<feature type="region of interest" description="Disordered" evidence="2">
    <location>
        <begin position="1"/>
        <end position="27"/>
    </location>
</feature>
<evidence type="ECO:0000256" key="2">
    <source>
        <dbReference type="SAM" id="MobiDB-lite"/>
    </source>
</evidence>
<keyword evidence="4" id="KW-1185">Reference proteome</keyword>
<sequence>MSERAAAKADTIDLTGDSEPDEEALTDPYAAQDADYLMALAIQQEENEKARQLQQQNADHKMAMDLQQQEDNTALPLFERLFHTPDPQTSITISGKTLKLAHTQPNIYTIDGFLSPSELAIMDAHPTGAMHGGHMLARSRDLHESPTCRDNNSNLAQFPPRLAADLAGISVTAQQGPGTKSLVTVLVYLTTLPEGCGGETYFPVIDKGFRPVRGRAVIWANFLPDGSTPDVAVIHGARAPLNGHHKRGIVFTITDRDYYRRAHFARGADITRTSGRHTSRHLGRDLMAMQGATSSTAADTLIAAAARAARDGSDDIVEVTGFGVSEISSAAGSRGQDDGQPARKRARRQPCCPVCGAHVPADGLQRHIQL</sequence>
<gene>
    <name evidence="3" type="ORF">Vbra_17826</name>
</gene>
<dbReference type="InParanoid" id="A0A0G4GIM9"/>
<keyword evidence="1" id="KW-0175">Coiled coil</keyword>
<protein>
    <recommendedName>
        <fullName evidence="5">Prolyl 4-hydroxylase alpha subunit domain-containing protein</fullName>
    </recommendedName>
</protein>
<feature type="compositionally biased region" description="Basic and acidic residues" evidence="2">
    <location>
        <begin position="1"/>
        <end position="11"/>
    </location>
</feature>
<dbReference type="Gene3D" id="2.60.120.620">
    <property type="entry name" value="q2cbj1_9rhob like domain"/>
    <property type="match status" value="1"/>
</dbReference>
<dbReference type="EMBL" id="CDMY01000677">
    <property type="protein sequence ID" value="CEM29510.1"/>
    <property type="molecule type" value="Genomic_DNA"/>
</dbReference>
<proteinExistence type="predicted"/>
<dbReference type="Proteomes" id="UP000041254">
    <property type="component" value="Unassembled WGS sequence"/>
</dbReference>
<organism evidence="3 4">
    <name type="scientific">Vitrella brassicaformis (strain CCMP3155)</name>
    <dbReference type="NCBI Taxonomy" id="1169540"/>
    <lineage>
        <taxon>Eukaryota</taxon>
        <taxon>Sar</taxon>
        <taxon>Alveolata</taxon>
        <taxon>Colpodellida</taxon>
        <taxon>Vitrellaceae</taxon>
        <taxon>Vitrella</taxon>
    </lineage>
</organism>
<feature type="coiled-coil region" evidence="1">
    <location>
        <begin position="43"/>
        <end position="70"/>
    </location>
</feature>
<name>A0A0G4GIM9_VITBC</name>
<reference evidence="3 4" key="1">
    <citation type="submission" date="2014-11" db="EMBL/GenBank/DDBJ databases">
        <authorList>
            <person name="Zhu J."/>
            <person name="Qi W."/>
            <person name="Song R."/>
        </authorList>
    </citation>
    <scope>NUCLEOTIDE SEQUENCE [LARGE SCALE GENOMIC DNA]</scope>
</reference>
<evidence type="ECO:0000313" key="4">
    <source>
        <dbReference type="Proteomes" id="UP000041254"/>
    </source>
</evidence>
<accession>A0A0G4GIM9</accession>
<feature type="region of interest" description="Disordered" evidence="2">
    <location>
        <begin position="328"/>
        <end position="349"/>
    </location>
</feature>
<evidence type="ECO:0008006" key="5">
    <source>
        <dbReference type="Google" id="ProtNLM"/>
    </source>
</evidence>